<evidence type="ECO:0000313" key="6">
    <source>
        <dbReference type="Proteomes" id="UP000293863"/>
    </source>
</evidence>
<dbReference type="InterPro" id="IPR051534">
    <property type="entry name" value="CBASS_pafABC_assoc_protein"/>
</dbReference>
<evidence type="ECO:0000259" key="4">
    <source>
        <dbReference type="PROSITE" id="PS51000"/>
    </source>
</evidence>
<gene>
    <name evidence="5" type="ORF">EXU28_17540</name>
</gene>
<dbReference type="GO" id="GO:0003677">
    <property type="term" value="F:DNA binding"/>
    <property type="evidence" value="ECO:0007669"/>
    <property type="project" value="UniProtKB-KW"/>
</dbReference>
<keyword evidence="1" id="KW-0805">Transcription regulation</keyword>
<dbReference type="InterPro" id="IPR057727">
    <property type="entry name" value="WCX_dom"/>
</dbReference>
<organism evidence="5 6">
    <name type="scientific">Acinetobacter wuhouensis</name>
    <dbReference type="NCBI Taxonomy" id="1879050"/>
    <lineage>
        <taxon>Bacteria</taxon>
        <taxon>Pseudomonadati</taxon>
        <taxon>Pseudomonadota</taxon>
        <taxon>Gammaproteobacteria</taxon>
        <taxon>Moraxellales</taxon>
        <taxon>Moraxellaceae</taxon>
        <taxon>Acinetobacter</taxon>
    </lineage>
</organism>
<keyword evidence="6" id="KW-1185">Reference proteome</keyword>
<dbReference type="InterPro" id="IPR036390">
    <property type="entry name" value="WH_DNA-bd_sf"/>
</dbReference>
<evidence type="ECO:0000256" key="2">
    <source>
        <dbReference type="ARBA" id="ARBA00023125"/>
    </source>
</evidence>
<dbReference type="SUPFAM" id="SSF46785">
    <property type="entry name" value="Winged helix' DNA-binding domain"/>
    <property type="match status" value="1"/>
</dbReference>
<accession>A0A4Q7AC15</accession>
<dbReference type="GO" id="GO:0003700">
    <property type="term" value="F:DNA-binding transcription factor activity"/>
    <property type="evidence" value="ECO:0007669"/>
    <property type="project" value="InterPro"/>
</dbReference>
<name>A0A4Q7AC15_9GAMM</name>
<dbReference type="InterPro" id="IPR026881">
    <property type="entry name" value="WYL_dom"/>
</dbReference>
<dbReference type="EMBL" id="SGSQ01000036">
    <property type="protein sequence ID" value="RZG43302.1"/>
    <property type="molecule type" value="Genomic_DNA"/>
</dbReference>
<dbReference type="Pfam" id="PF08279">
    <property type="entry name" value="HTH_11"/>
    <property type="match status" value="1"/>
</dbReference>
<dbReference type="InterPro" id="IPR013196">
    <property type="entry name" value="HTH_11"/>
</dbReference>
<dbReference type="Pfam" id="PF25583">
    <property type="entry name" value="WCX"/>
    <property type="match status" value="1"/>
</dbReference>
<sequence length="300" mass="35223">MSEKQQRNVQLCDRLANILTKLSLGLSLSYKELKDEFNVTERTIRRDIDRLSAANLPIVRDEKTNKFFLQTYYIGKITPKDIQSFAQLSGIAGLYPNLDISFIRELLDKHASEVYTAKGNSFEETSQYEDLFKSISNAIKNKRMFQFVYNDKLRRVAPYKLVHHHGSWYLAAVQEHQLRAFKLNRINDYKKVLDLGEFMLDPVIVKQLENEESIWFGNEKKQILLKVNAEIAEHLKQRQIFPEQKIEQIFENGDLLVSSRIAHNDQIKSSIRFWLPHVRVQDPIGLQHEIEEDLKRYLGE</sequence>
<dbReference type="AlphaFoldDB" id="A0A4Q7AC15"/>
<dbReference type="Pfam" id="PF13280">
    <property type="entry name" value="WYL"/>
    <property type="match status" value="1"/>
</dbReference>
<comment type="caution">
    <text evidence="5">The sequence shown here is derived from an EMBL/GenBank/DDBJ whole genome shotgun (WGS) entry which is preliminary data.</text>
</comment>
<reference evidence="5 6" key="1">
    <citation type="submission" date="2019-02" db="EMBL/GenBank/DDBJ databases">
        <title>The Batch Genome Submission of Acinetobacter spp. strains.</title>
        <authorList>
            <person name="Qin J."/>
            <person name="Hu Y."/>
            <person name="Ye H."/>
            <person name="Wei L."/>
            <person name="Feng Y."/>
            <person name="Zong Z."/>
        </authorList>
    </citation>
    <scope>NUCLEOTIDE SEQUENCE [LARGE SCALE GENOMIC DNA]</scope>
    <source>
        <strain evidence="5 6">WCHAW060049</strain>
    </source>
</reference>
<dbReference type="InterPro" id="IPR036388">
    <property type="entry name" value="WH-like_DNA-bd_sf"/>
</dbReference>
<dbReference type="Proteomes" id="UP000293863">
    <property type="component" value="Unassembled WGS sequence"/>
</dbReference>
<protein>
    <submittedName>
        <fullName evidence="5">WYL domain-containing protein</fullName>
    </submittedName>
</protein>
<dbReference type="PROSITE" id="PS51000">
    <property type="entry name" value="HTH_DEOR_2"/>
    <property type="match status" value="1"/>
</dbReference>
<evidence type="ECO:0000313" key="5">
    <source>
        <dbReference type="EMBL" id="RZG43302.1"/>
    </source>
</evidence>
<proteinExistence type="predicted"/>
<feature type="domain" description="HTH deoR-type" evidence="4">
    <location>
        <begin position="11"/>
        <end position="78"/>
    </location>
</feature>
<dbReference type="Gene3D" id="1.10.10.10">
    <property type="entry name" value="Winged helix-like DNA-binding domain superfamily/Winged helix DNA-binding domain"/>
    <property type="match status" value="1"/>
</dbReference>
<keyword evidence="3" id="KW-0804">Transcription</keyword>
<evidence type="ECO:0000256" key="1">
    <source>
        <dbReference type="ARBA" id="ARBA00023015"/>
    </source>
</evidence>
<evidence type="ECO:0000256" key="3">
    <source>
        <dbReference type="ARBA" id="ARBA00023163"/>
    </source>
</evidence>
<dbReference type="PANTHER" id="PTHR34580">
    <property type="match status" value="1"/>
</dbReference>
<dbReference type="RefSeq" id="WP_130168932.1">
    <property type="nucleotide sequence ID" value="NZ_SGSQ01000036.1"/>
</dbReference>
<dbReference type="PROSITE" id="PS52050">
    <property type="entry name" value="WYL"/>
    <property type="match status" value="1"/>
</dbReference>
<dbReference type="InterPro" id="IPR018356">
    <property type="entry name" value="Tscrpt_reg_HTH_DeoR_CS"/>
</dbReference>
<dbReference type="InterPro" id="IPR001034">
    <property type="entry name" value="DeoR_HTH"/>
</dbReference>
<dbReference type="PANTHER" id="PTHR34580:SF1">
    <property type="entry name" value="PROTEIN PAFC"/>
    <property type="match status" value="1"/>
</dbReference>
<keyword evidence="2" id="KW-0238">DNA-binding</keyword>
<dbReference type="PROSITE" id="PS00894">
    <property type="entry name" value="HTH_DEOR_1"/>
    <property type="match status" value="1"/>
</dbReference>